<dbReference type="InterPro" id="IPR023815">
    <property type="entry name" value="CRISPR-assoc_Csx19"/>
</dbReference>
<reference evidence="1 2" key="1">
    <citation type="submission" date="2016-02" db="EMBL/GenBank/DDBJ databases">
        <authorList>
            <consortium name="Pathogen Informatics"/>
        </authorList>
    </citation>
    <scope>NUCLEOTIDE SEQUENCE [LARGE SCALE GENOMIC DNA]</scope>
    <source>
        <strain evidence="1 2">RC20</strain>
    </source>
</reference>
<organism evidence="1 2">
    <name type="scientific">Campylobacter geochelonis</name>
    <dbReference type="NCBI Taxonomy" id="1780362"/>
    <lineage>
        <taxon>Bacteria</taxon>
        <taxon>Pseudomonadati</taxon>
        <taxon>Campylobacterota</taxon>
        <taxon>Epsilonproteobacteria</taxon>
        <taxon>Campylobacterales</taxon>
        <taxon>Campylobacteraceae</taxon>
        <taxon>Campylobacter</taxon>
    </lineage>
</organism>
<dbReference type="NCBIfam" id="TIGR03984">
    <property type="entry name" value="CRISPR-associated protein Csx19"/>
    <property type="match status" value="1"/>
</dbReference>
<gene>
    <name evidence="1" type="ORF">ERS672216_00335</name>
</gene>
<keyword evidence="2" id="KW-1185">Reference proteome</keyword>
<protein>
    <submittedName>
        <fullName evidence="1">CRISPR-associated protein</fullName>
    </submittedName>
</protein>
<sequence length="168" mass="19978">MNDKIRVNLDKIFFENLKNSLVNEIEDGWGIFWLKDEIKFAKIAHKRAEFYDNFKLNEDEILEARIFNKDKEIYLFRRFGELEAWLMDDENKEKEDDFLEETINLLGSNPTPLKDGFYKLEAESGSSFILPLDKEYKTVQIVRRNYLVISENSQVSYGDFRLVEIKGE</sequence>
<proteinExistence type="predicted"/>
<dbReference type="EMBL" id="FIZP01000001">
    <property type="protein sequence ID" value="CZE46374.1"/>
    <property type="molecule type" value="Genomic_DNA"/>
</dbReference>
<name>A0A128EBK7_9BACT</name>
<evidence type="ECO:0000313" key="1">
    <source>
        <dbReference type="EMBL" id="CZE46374.1"/>
    </source>
</evidence>
<accession>A0A128EBK7</accession>
<dbReference type="OrthoDB" id="2063023at2"/>
<dbReference type="RefSeq" id="WP_075539953.1">
    <property type="nucleotide sequence ID" value="NZ_CP053844.1"/>
</dbReference>
<dbReference type="Proteomes" id="UP000069632">
    <property type="component" value="Unassembled WGS sequence"/>
</dbReference>
<dbReference type="AlphaFoldDB" id="A0A128EBK7"/>
<evidence type="ECO:0000313" key="2">
    <source>
        <dbReference type="Proteomes" id="UP000069632"/>
    </source>
</evidence>